<organism evidence="1 2">
    <name type="scientific">Candidatus Dojkabacteria bacterium</name>
    <dbReference type="NCBI Taxonomy" id="2099670"/>
    <lineage>
        <taxon>Bacteria</taxon>
        <taxon>Candidatus Dojkabacteria</taxon>
    </lineage>
</organism>
<dbReference type="EMBL" id="JAGQLI010000110">
    <property type="protein sequence ID" value="MCA9379209.1"/>
    <property type="molecule type" value="Genomic_DNA"/>
</dbReference>
<sequence length="92" mass="10358">RIIHEELPALLDGNFFSNIYSLIREFNFSSGLEARKSWLGKTNTQDLQDIAHIKVLQRRLQSVIKIAIALESMMVSLNKGTVPAGFAQTREA</sequence>
<dbReference type="AlphaFoldDB" id="A0A955I7G9"/>
<accession>A0A955I7G9</accession>
<feature type="non-terminal residue" evidence="1">
    <location>
        <position position="1"/>
    </location>
</feature>
<protein>
    <submittedName>
        <fullName evidence="1">Uncharacterized protein</fullName>
    </submittedName>
</protein>
<evidence type="ECO:0000313" key="2">
    <source>
        <dbReference type="Proteomes" id="UP000760819"/>
    </source>
</evidence>
<gene>
    <name evidence="1" type="ORF">KC640_02165</name>
</gene>
<reference evidence="1" key="1">
    <citation type="submission" date="2020-04" db="EMBL/GenBank/DDBJ databases">
        <authorList>
            <person name="Zhang T."/>
        </authorList>
    </citation>
    <scope>NUCLEOTIDE SEQUENCE</scope>
    <source>
        <strain evidence="1">HKST-UBA12</strain>
    </source>
</reference>
<comment type="caution">
    <text evidence="1">The sequence shown here is derived from an EMBL/GenBank/DDBJ whole genome shotgun (WGS) entry which is preliminary data.</text>
</comment>
<name>A0A955I7G9_9BACT</name>
<reference evidence="1" key="2">
    <citation type="journal article" date="2021" name="Microbiome">
        <title>Successional dynamics and alternative stable states in a saline activated sludge microbial community over 9 years.</title>
        <authorList>
            <person name="Wang Y."/>
            <person name="Ye J."/>
            <person name="Ju F."/>
            <person name="Liu L."/>
            <person name="Boyd J.A."/>
            <person name="Deng Y."/>
            <person name="Parks D.H."/>
            <person name="Jiang X."/>
            <person name="Yin X."/>
            <person name="Woodcroft B.J."/>
            <person name="Tyson G.W."/>
            <person name="Hugenholtz P."/>
            <person name="Polz M.F."/>
            <person name="Zhang T."/>
        </authorList>
    </citation>
    <scope>NUCLEOTIDE SEQUENCE</scope>
    <source>
        <strain evidence="1">HKST-UBA12</strain>
    </source>
</reference>
<evidence type="ECO:0000313" key="1">
    <source>
        <dbReference type="EMBL" id="MCA9379209.1"/>
    </source>
</evidence>
<proteinExistence type="predicted"/>
<dbReference type="Proteomes" id="UP000760819">
    <property type="component" value="Unassembled WGS sequence"/>
</dbReference>